<gene>
    <name evidence="1" type="ORF">LK03_14910</name>
</gene>
<keyword evidence="2" id="KW-1185">Reference proteome</keyword>
<dbReference type="STRING" id="157783.LK03_14910"/>
<evidence type="ECO:0000313" key="2">
    <source>
        <dbReference type="Proteomes" id="UP000029493"/>
    </source>
</evidence>
<dbReference type="EMBL" id="CP009455">
    <property type="protein sequence ID" value="AIR90498.1"/>
    <property type="molecule type" value="Genomic_DNA"/>
</dbReference>
<evidence type="ECO:0000313" key="1">
    <source>
        <dbReference type="EMBL" id="AIR90498.1"/>
    </source>
</evidence>
<dbReference type="Proteomes" id="UP000029493">
    <property type="component" value="Chromosome"/>
</dbReference>
<dbReference type="AlphaFoldDB" id="A0A089YFI8"/>
<dbReference type="KEGG" id="psw:LK03_14910"/>
<accession>A0A089YFI8</accession>
<protein>
    <submittedName>
        <fullName evidence="1">Prophage PSSB64-02</fullName>
    </submittedName>
</protein>
<reference evidence="1 2" key="1">
    <citation type="submission" date="2014-09" db="EMBL/GenBank/DDBJ databases">
        <authorList>
            <person name="Chan K.-G."/>
        </authorList>
    </citation>
    <scope>NUCLEOTIDE SEQUENCE [LARGE SCALE GENOMIC DNA]</scope>
    <source>
        <strain evidence="1 2">ND07</strain>
    </source>
</reference>
<organism evidence="1 2">
    <name type="scientific">Pseudomonas cremoricolorata</name>
    <dbReference type="NCBI Taxonomy" id="157783"/>
    <lineage>
        <taxon>Bacteria</taxon>
        <taxon>Pseudomonadati</taxon>
        <taxon>Pseudomonadota</taxon>
        <taxon>Gammaproteobacteria</taxon>
        <taxon>Pseudomonadales</taxon>
        <taxon>Pseudomonadaceae</taxon>
        <taxon>Pseudomonas</taxon>
    </lineage>
</organism>
<dbReference type="OrthoDB" id="5957797at2"/>
<dbReference type="RefSeq" id="WP_038413091.1">
    <property type="nucleotide sequence ID" value="NZ_CP009455.1"/>
</dbReference>
<sequence>MAYQDRSHLHDQITRVRLDQDTDDLLRCLAKFHRTQKAVLARELLEASLRSMLSELGEEDTEHGTAA</sequence>
<name>A0A089YFI8_9PSED</name>
<proteinExistence type="predicted"/>